<evidence type="ECO:0000256" key="2">
    <source>
        <dbReference type="ARBA" id="ARBA00022670"/>
    </source>
</evidence>
<dbReference type="InterPro" id="IPR015500">
    <property type="entry name" value="Peptidase_S8_subtilisin-rel"/>
</dbReference>
<feature type="domain" description="Peptidase S8/S53" evidence="7">
    <location>
        <begin position="155"/>
        <end position="426"/>
    </location>
</feature>
<gene>
    <name evidence="8" type="ORF">QNI16_23850</name>
</gene>
<proteinExistence type="inferred from homology"/>
<feature type="active site" description="Charge relay system" evidence="5">
    <location>
        <position position="210"/>
    </location>
</feature>
<dbReference type="PANTHER" id="PTHR43806">
    <property type="entry name" value="PEPTIDASE S8"/>
    <property type="match status" value="1"/>
</dbReference>
<sequence length="520" mass="57793">MNNYRMRLSGLACGLFLLMSSWASAQQKYWITFKDKPVYSANTWISLQAEQNRMQQGLAVYQDTDAPVNPAYIRQLKDLGIETQVTSKWLNATSAYLDEKQLQAVKKLHFVQEINGIDSRLRICSVTDGQLTPEIYSVVLNQIGAKAFIEEGLTGKGIKVGIIDVGFYGVATSASLQLIRDENRIKDTRDFVNPSHTEDFFSMETHSDYHGAEVLQLVGGYNTNQRMEFGMATGATFYLARTDHGVRETRTEEDNWIAAIERMDSLGVRLINTSLGYAMGFSNAKENYKPSEMDGKTSKISKAAQIAADQKGMLIVVSAGNEGDDPNWRIISTPADAQGVLSIGATKAKSRDRISYSSIGPDFLPYLKPNVSCFSPNGTSFSAPVITGLAACLMEKNPKLTNKQLMRIIEKSAHLYPYGNTYIGYGVPDARKALQLVKDSTAKVNTIQEIHTSNKSYEVQTSDPDAERAVIFHKKTAQVVSKQEVLALVNSRLTLHRQSDEKRTTVDLGSEVIEIFWEDK</sequence>
<comment type="caution">
    <text evidence="8">The sequence shown here is derived from an EMBL/GenBank/DDBJ whole genome shotgun (WGS) entry which is preliminary data.</text>
</comment>
<dbReference type="PRINTS" id="PR00723">
    <property type="entry name" value="SUBTILISIN"/>
</dbReference>
<dbReference type="Pfam" id="PF00082">
    <property type="entry name" value="Peptidase_S8"/>
    <property type="match status" value="1"/>
</dbReference>
<evidence type="ECO:0000256" key="3">
    <source>
        <dbReference type="ARBA" id="ARBA00022801"/>
    </source>
</evidence>
<dbReference type="PANTHER" id="PTHR43806:SF67">
    <property type="entry name" value="EGF-LIKE DOMAIN-CONTAINING PROTEIN"/>
    <property type="match status" value="1"/>
</dbReference>
<dbReference type="AlphaFoldDB" id="A0AAE3QUD9"/>
<dbReference type="RefSeq" id="WP_313983568.1">
    <property type="nucleotide sequence ID" value="NZ_JASJOS010000011.1"/>
</dbReference>
<keyword evidence="4 5" id="KW-0720">Serine protease</keyword>
<evidence type="ECO:0000256" key="5">
    <source>
        <dbReference type="PROSITE-ProRule" id="PRU01240"/>
    </source>
</evidence>
<dbReference type="GO" id="GO:0006508">
    <property type="term" value="P:proteolysis"/>
    <property type="evidence" value="ECO:0007669"/>
    <property type="project" value="UniProtKB-KW"/>
</dbReference>
<dbReference type="InterPro" id="IPR017317">
    <property type="entry name" value="Pept_S8_subtilisin_bacteroid-2"/>
</dbReference>
<keyword evidence="2 5" id="KW-0645">Protease</keyword>
<keyword evidence="3 5" id="KW-0378">Hydrolase</keyword>
<dbReference type="InterPro" id="IPR036852">
    <property type="entry name" value="Peptidase_S8/S53_dom_sf"/>
</dbReference>
<dbReference type="Gene3D" id="3.40.50.200">
    <property type="entry name" value="Peptidase S8/S53 domain"/>
    <property type="match status" value="1"/>
</dbReference>
<dbReference type="PIRSF" id="PIRSF037903">
    <property type="entry name" value="Subtilisin_rel_GFO_2223"/>
    <property type="match status" value="1"/>
</dbReference>
<dbReference type="EMBL" id="JASJOS010000011">
    <property type="protein sequence ID" value="MDJ1483553.1"/>
    <property type="molecule type" value="Genomic_DNA"/>
</dbReference>
<feature type="chain" id="PRO_5041902106" evidence="6">
    <location>
        <begin position="26"/>
        <end position="520"/>
    </location>
</feature>
<accession>A0AAE3QUD9</accession>
<dbReference type="PROSITE" id="PS51892">
    <property type="entry name" value="SUBTILASE"/>
    <property type="match status" value="1"/>
</dbReference>
<reference evidence="8" key="1">
    <citation type="submission" date="2023-05" db="EMBL/GenBank/DDBJ databases">
        <authorList>
            <person name="Zhang X."/>
        </authorList>
    </citation>
    <scope>NUCLEOTIDE SEQUENCE</scope>
    <source>
        <strain evidence="8">YF14B1</strain>
    </source>
</reference>
<name>A0AAE3QUD9_9BACT</name>
<comment type="similarity">
    <text evidence="1 5">Belongs to the peptidase S8 family.</text>
</comment>
<evidence type="ECO:0000259" key="7">
    <source>
        <dbReference type="Pfam" id="PF00082"/>
    </source>
</evidence>
<evidence type="ECO:0000256" key="1">
    <source>
        <dbReference type="ARBA" id="ARBA00011073"/>
    </source>
</evidence>
<feature type="active site" description="Charge relay system" evidence="5">
    <location>
        <position position="164"/>
    </location>
</feature>
<evidence type="ECO:0000313" key="9">
    <source>
        <dbReference type="Proteomes" id="UP001241110"/>
    </source>
</evidence>
<dbReference type="Proteomes" id="UP001241110">
    <property type="component" value="Unassembled WGS sequence"/>
</dbReference>
<dbReference type="GO" id="GO:0004252">
    <property type="term" value="F:serine-type endopeptidase activity"/>
    <property type="evidence" value="ECO:0007669"/>
    <property type="project" value="UniProtKB-UniRule"/>
</dbReference>
<evidence type="ECO:0000313" key="8">
    <source>
        <dbReference type="EMBL" id="MDJ1483553.1"/>
    </source>
</evidence>
<evidence type="ECO:0000256" key="4">
    <source>
        <dbReference type="ARBA" id="ARBA00022825"/>
    </source>
</evidence>
<feature type="signal peptide" evidence="6">
    <location>
        <begin position="1"/>
        <end position="25"/>
    </location>
</feature>
<dbReference type="SUPFAM" id="SSF52743">
    <property type="entry name" value="Subtilisin-like"/>
    <property type="match status" value="1"/>
</dbReference>
<keyword evidence="6" id="KW-0732">Signal</keyword>
<dbReference type="InterPro" id="IPR023828">
    <property type="entry name" value="Peptidase_S8_Ser-AS"/>
</dbReference>
<protein>
    <submittedName>
        <fullName evidence="8">S8 family serine peptidase</fullName>
    </submittedName>
</protein>
<evidence type="ECO:0000256" key="6">
    <source>
        <dbReference type="SAM" id="SignalP"/>
    </source>
</evidence>
<dbReference type="InterPro" id="IPR000209">
    <property type="entry name" value="Peptidase_S8/S53_dom"/>
</dbReference>
<feature type="active site" description="Charge relay system" evidence="5">
    <location>
        <position position="380"/>
    </location>
</feature>
<dbReference type="InterPro" id="IPR050131">
    <property type="entry name" value="Peptidase_S8_subtilisin-like"/>
</dbReference>
<organism evidence="8 9">
    <name type="scientific">Xanthocytophaga flava</name>
    <dbReference type="NCBI Taxonomy" id="3048013"/>
    <lineage>
        <taxon>Bacteria</taxon>
        <taxon>Pseudomonadati</taxon>
        <taxon>Bacteroidota</taxon>
        <taxon>Cytophagia</taxon>
        <taxon>Cytophagales</taxon>
        <taxon>Rhodocytophagaceae</taxon>
        <taxon>Xanthocytophaga</taxon>
    </lineage>
</organism>
<dbReference type="PROSITE" id="PS00138">
    <property type="entry name" value="SUBTILASE_SER"/>
    <property type="match status" value="1"/>
</dbReference>